<comment type="caution">
    <text evidence="2">The sequence shown here is derived from an EMBL/GenBank/DDBJ whole genome shotgun (WGS) entry which is preliminary data.</text>
</comment>
<gene>
    <name evidence="2" type="ORF">C7419_101363</name>
</gene>
<evidence type="ECO:0000313" key="3">
    <source>
        <dbReference type="Proteomes" id="UP000245754"/>
    </source>
</evidence>
<dbReference type="GeneID" id="98341980"/>
<evidence type="ECO:0000256" key="1">
    <source>
        <dbReference type="SAM" id="SignalP"/>
    </source>
</evidence>
<dbReference type="EMBL" id="QGGT01000001">
    <property type="protein sequence ID" value="PWK36507.1"/>
    <property type="molecule type" value="Genomic_DNA"/>
</dbReference>
<keyword evidence="3" id="KW-1185">Reference proteome</keyword>
<dbReference type="OrthoDB" id="8537668at2"/>
<dbReference type="Proteomes" id="UP000245754">
    <property type="component" value="Unassembled WGS sequence"/>
</dbReference>
<dbReference type="RefSeq" id="WP_109580333.1">
    <property type="nucleotide sequence ID" value="NZ_CAJPUX010000003.1"/>
</dbReference>
<reference evidence="2 3" key="1">
    <citation type="submission" date="2018-05" db="EMBL/GenBank/DDBJ databases">
        <title>Genomic Encyclopedia of Type Strains, Phase IV (KMG-V): Genome sequencing to study the core and pangenomes of soil and plant-associated prokaryotes.</title>
        <authorList>
            <person name="Whitman W."/>
        </authorList>
    </citation>
    <scope>NUCLEOTIDE SEQUENCE [LARGE SCALE GENOMIC DNA]</scope>
    <source>
        <strain evidence="2 3">SLV-132</strain>
    </source>
</reference>
<sequence length="102" mass="10695">MKHLNLTPLTPLTALAVIAALGLTGCMNTSPVWDANFGDAVRTVRMMQTLNPNAPYNPDPVTGVDGRAATFAMDRYNQSFRNPPTDTSAYVIGVGGGSVGSP</sequence>
<protein>
    <recommendedName>
        <fullName evidence="4">Lipoprotein</fullName>
    </recommendedName>
</protein>
<feature type="signal peptide" evidence="1">
    <location>
        <begin position="1"/>
        <end position="34"/>
    </location>
</feature>
<dbReference type="PROSITE" id="PS51257">
    <property type="entry name" value="PROKAR_LIPOPROTEIN"/>
    <property type="match status" value="1"/>
</dbReference>
<accession>A0A316EUN7</accession>
<proteinExistence type="predicted"/>
<dbReference type="AlphaFoldDB" id="A0A316EUN7"/>
<feature type="chain" id="PRO_5041243172" description="Lipoprotein" evidence="1">
    <location>
        <begin position="35"/>
        <end position="102"/>
    </location>
</feature>
<organism evidence="2 3">
    <name type="scientific">Cupriavidus plantarum</name>
    <dbReference type="NCBI Taxonomy" id="942865"/>
    <lineage>
        <taxon>Bacteria</taxon>
        <taxon>Pseudomonadati</taxon>
        <taxon>Pseudomonadota</taxon>
        <taxon>Betaproteobacteria</taxon>
        <taxon>Burkholderiales</taxon>
        <taxon>Burkholderiaceae</taxon>
        <taxon>Cupriavidus</taxon>
    </lineage>
</organism>
<evidence type="ECO:0000313" key="2">
    <source>
        <dbReference type="EMBL" id="PWK36507.1"/>
    </source>
</evidence>
<evidence type="ECO:0008006" key="4">
    <source>
        <dbReference type="Google" id="ProtNLM"/>
    </source>
</evidence>
<name>A0A316EUN7_9BURK</name>
<keyword evidence="1" id="KW-0732">Signal</keyword>